<name>A0A133URT6_9EURY</name>
<organism evidence="1 2">
    <name type="scientific">candidate division MSBL1 archaeon SCGC-AAA259I14</name>
    <dbReference type="NCBI Taxonomy" id="1698268"/>
    <lineage>
        <taxon>Archaea</taxon>
        <taxon>Methanobacteriati</taxon>
        <taxon>Methanobacteriota</taxon>
        <taxon>candidate division MSBL1</taxon>
    </lineage>
</organism>
<sequence length="217" mass="25679">ERIIGQKPQRYWTKEKIVEELEKLAKRHRERYLASSNIRNVRSGLRTAVEKEFDSYQEAVEKAGFDYKKIKRPRYGERVQWYAWEECCKEIAELIFDSSEILFKETLDETNFRPDLQIPEKSTIVDAKLSAWDKDRIDKDIGHYKDHCDKLEFWCLRGDREVTSDKVNIVASEELLERLENCGLDEPEVGEFERKIHLIEKAVNPYEGAQKKITAYA</sequence>
<keyword evidence="2" id="KW-1185">Reference proteome</keyword>
<protein>
    <submittedName>
        <fullName evidence="1">Uncharacterized protein</fullName>
    </submittedName>
</protein>
<evidence type="ECO:0000313" key="2">
    <source>
        <dbReference type="Proteomes" id="UP000070414"/>
    </source>
</evidence>
<feature type="non-terminal residue" evidence="1">
    <location>
        <position position="1"/>
    </location>
</feature>
<dbReference type="AlphaFoldDB" id="A0A133URT6"/>
<proteinExistence type="predicted"/>
<accession>A0A133URT6</accession>
<evidence type="ECO:0000313" key="1">
    <source>
        <dbReference type="EMBL" id="KXA96945.1"/>
    </source>
</evidence>
<dbReference type="EMBL" id="LHXS01000034">
    <property type="protein sequence ID" value="KXA96945.1"/>
    <property type="molecule type" value="Genomic_DNA"/>
</dbReference>
<gene>
    <name evidence="1" type="ORF">AKJ38_02295</name>
</gene>
<reference evidence="1 2" key="1">
    <citation type="journal article" date="2016" name="Sci. Rep.">
        <title>Metabolic traits of an uncultured archaeal lineage -MSBL1- from brine pools of the Red Sea.</title>
        <authorList>
            <person name="Mwirichia R."/>
            <person name="Alam I."/>
            <person name="Rashid M."/>
            <person name="Vinu M."/>
            <person name="Ba-Alawi W."/>
            <person name="Anthony Kamau A."/>
            <person name="Kamanda Ngugi D."/>
            <person name="Goker M."/>
            <person name="Klenk H.P."/>
            <person name="Bajic V."/>
            <person name="Stingl U."/>
        </authorList>
    </citation>
    <scope>NUCLEOTIDE SEQUENCE [LARGE SCALE GENOMIC DNA]</scope>
    <source>
        <strain evidence="1">SCGC-AAA259I14</strain>
    </source>
</reference>
<dbReference type="Proteomes" id="UP000070414">
    <property type="component" value="Unassembled WGS sequence"/>
</dbReference>
<comment type="caution">
    <text evidence="1">The sequence shown here is derived from an EMBL/GenBank/DDBJ whole genome shotgun (WGS) entry which is preliminary data.</text>
</comment>